<evidence type="ECO:0000256" key="4">
    <source>
        <dbReference type="SAM" id="MobiDB-lite"/>
    </source>
</evidence>
<sequence length="794" mass="87335">MASADDSRRESNPGSVLLQDMLREKKAQTQQIQKTYDSGTQVNERRNGLDDRNVQSSPLASMTGRDRSGGSGRRSSGVPKEMGLREMEEHISKINKQNFDLKLELFHRRQRNGELEAKLEKTETLENDNQELQSINEDLLLELEKRDIAIQEAVDLICELEAKIEEMGAAESYFRQRGRTPELEQGNSVPASPLSTKSRSKDLGTPPQTNGHNVDMEDQARLGLSSPRIGTLSPTPSNSSRRVPSFLRDTKKSTNMLRGLYLNDASQTQGNPSSISLARPGSMFSGEEEDDDYIDRQMLNSPRLSILSESGFSSIYGRPKERSLSPAQNLDAHVPQQSPKDNQSPRNNQREERLQNWLEERNRPSTPPRQKSRVGLNDQFSSIDQVLKKVPGSPNGQQPEKSQCGEPRPCQERTPEKPTRNQTRERQRRPSSPAFGGPMFGGGLLPPTPDTMSTATVAANSSTPSIVTEKSLLDGTPYPAKGFSALMPTTRPRTSDSSIASNFGTALVYNQGHTSPQASPPKSRSPRAEQRLVRPSLTTSATEIMFDADCYSRTRASRTISYPSPTSRTRRGSNQLSPVSSKGSNPLSDKTPTLSSRDYTSASSATATPRRRFSGDTNQCSPTAIRDTSTPTSISADLQPEASRDITRASSLRSKMAKMSLTPSQSTQKSVASRLFRRSNSQNIQNPHQTTSSPSRPPVAHARLPRPSSLYGSGPVYARPGTTGNDQSGKGSFLPINLRRRSTVLDGVDVWSGMGANHQGRESESRQTARTEGQEGKRWGLVGKFRRSISTHGV</sequence>
<feature type="compositionally biased region" description="Basic and acidic residues" evidence="4">
    <location>
        <begin position="409"/>
        <end position="425"/>
    </location>
</feature>
<feature type="compositionally biased region" description="Polar residues" evidence="4">
    <location>
        <begin position="232"/>
        <end position="242"/>
    </location>
</feature>
<keyword evidence="3" id="KW-0175">Coiled coil</keyword>
<protein>
    <recommendedName>
        <fullName evidence="5">Centrosomin N-terminal motif 1 domain-containing protein</fullName>
    </recommendedName>
</protein>
<feature type="compositionally biased region" description="Polar residues" evidence="4">
    <location>
        <begin position="335"/>
        <end position="347"/>
    </location>
</feature>
<feature type="compositionally biased region" description="Polar residues" evidence="4">
    <location>
        <begin position="661"/>
        <end position="671"/>
    </location>
</feature>
<feature type="region of interest" description="Disordered" evidence="4">
    <location>
        <begin position="264"/>
        <end position="288"/>
    </location>
</feature>
<accession>A0ABR4BNR2</accession>
<dbReference type="Proteomes" id="UP001590951">
    <property type="component" value="Unassembled WGS sequence"/>
</dbReference>
<comment type="caution">
    <text evidence="6">The sequence shown here is derived from an EMBL/GenBank/DDBJ whole genome shotgun (WGS) entry which is preliminary data.</text>
</comment>
<evidence type="ECO:0000256" key="1">
    <source>
        <dbReference type="ARBA" id="ARBA00004496"/>
    </source>
</evidence>
<feature type="compositionally biased region" description="Basic and acidic residues" evidence="4">
    <location>
        <begin position="1"/>
        <end position="11"/>
    </location>
</feature>
<comment type="subcellular location">
    <subcellularLocation>
        <location evidence="1">Cytoplasm</location>
    </subcellularLocation>
</comment>
<feature type="region of interest" description="Disordered" evidence="4">
    <location>
        <begin position="1"/>
        <end position="81"/>
    </location>
</feature>
<feature type="compositionally biased region" description="Basic and acidic residues" evidence="4">
    <location>
        <begin position="43"/>
        <end position="53"/>
    </location>
</feature>
<evidence type="ECO:0000259" key="5">
    <source>
        <dbReference type="Pfam" id="PF07989"/>
    </source>
</evidence>
<feature type="domain" description="Centrosomin N-terminal motif 1" evidence="5">
    <location>
        <begin position="84"/>
        <end position="153"/>
    </location>
</feature>
<evidence type="ECO:0000256" key="2">
    <source>
        <dbReference type="ARBA" id="ARBA00022490"/>
    </source>
</evidence>
<gene>
    <name evidence="6" type="ORF">ABVK25_000734</name>
</gene>
<feature type="compositionally biased region" description="Polar residues" evidence="4">
    <location>
        <begin position="511"/>
        <end position="522"/>
    </location>
</feature>
<keyword evidence="2" id="KW-0963">Cytoplasm</keyword>
<dbReference type="EMBL" id="JBHFEH010000001">
    <property type="protein sequence ID" value="KAL2059441.1"/>
    <property type="molecule type" value="Genomic_DNA"/>
</dbReference>
<feature type="compositionally biased region" description="Basic and acidic residues" evidence="4">
    <location>
        <begin position="348"/>
        <end position="363"/>
    </location>
</feature>
<feature type="region of interest" description="Disordered" evidence="4">
    <location>
        <begin position="755"/>
        <end position="775"/>
    </location>
</feature>
<feature type="compositionally biased region" description="Polar residues" evidence="4">
    <location>
        <begin position="678"/>
        <end position="694"/>
    </location>
</feature>
<feature type="coiled-coil region" evidence="3">
    <location>
        <begin position="84"/>
        <end position="142"/>
    </location>
</feature>
<keyword evidence="7" id="KW-1185">Reference proteome</keyword>
<feature type="region of interest" description="Disordered" evidence="4">
    <location>
        <begin position="510"/>
        <end position="539"/>
    </location>
</feature>
<proteinExistence type="predicted"/>
<feature type="compositionally biased region" description="Polar residues" evidence="4">
    <location>
        <begin position="615"/>
        <end position="636"/>
    </location>
</feature>
<feature type="compositionally biased region" description="Polar residues" evidence="4">
    <location>
        <begin position="264"/>
        <end position="276"/>
    </location>
</feature>
<evidence type="ECO:0000256" key="3">
    <source>
        <dbReference type="SAM" id="Coils"/>
    </source>
</evidence>
<feature type="compositionally biased region" description="Polar residues" evidence="4">
    <location>
        <begin position="557"/>
        <end position="607"/>
    </location>
</feature>
<evidence type="ECO:0000313" key="6">
    <source>
        <dbReference type="EMBL" id="KAL2059441.1"/>
    </source>
</evidence>
<feature type="compositionally biased region" description="Polar residues" evidence="4">
    <location>
        <begin position="28"/>
        <end position="42"/>
    </location>
</feature>
<dbReference type="InterPro" id="IPR012943">
    <property type="entry name" value="Cnn_1N"/>
</dbReference>
<feature type="region of interest" description="Disordered" evidence="4">
    <location>
        <begin position="317"/>
        <end position="456"/>
    </location>
</feature>
<feature type="compositionally biased region" description="Polar residues" evidence="4">
    <location>
        <begin position="185"/>
        <end position="197"/>
    </location>
</feature>
<dbReference type="Pfam" id="PF07989">
    <property type="entry name" value="Cnn_1N"/>
    <property type="match status" value="1"/>
</dbReference>
<feature type="compositionally biased region" description="Basic and acidic residues" evidence="4">
    <location>
        <begin position="759"/>
        <end position="775"/>
    </location>
</feature>
<feature type="region of interest" description="Disordered" evidence="4">
    <location>
        <begin position="557"/>
        <end position="735"/>
    </location>
</feature>
<organism evidence="6 7">
    <name type="scientific">Lepraria finkii</name>
    <dbReference type="NCBI Taxonomy" id="1340010"/>
    <lineage>
        <taxon>Eukaryota</taxon>
        <taxon>Fungi</taxon>
        <taxon>Dikarya</taxon>
        <taxon>Ascomycota</taxon>
        <taxon>Pezizomycotina</taxon>
        <taxon>Lecanoromycetes</taxon>
        <taxon>OSLEUM clade</taxon>
        <taxon>Lecanoromycetidae</taxon>
        <taxon>Lecanorales</taxon>
        <taxon>Lecanorineae</taxon>
        <taxon>Stereocaulaceae</taxon>
        <taxon>Lepraria</taxon>
    </lineage>
</organism>
<name>A0ABR4BNR2_9LECA</name>
<feature type="region of interest" description="Disordered" evidence="4">
    <location>
        <begin position="179"/>
        <end position="250"/>
    </location>
</feature>
<evidence type="ECO:0000313" key="7">
    <source>
        <dbReference type="Proteomes" id="UP001590951"/>
    </source>
</evidence>
<reference evidence="6 7" key="1">
    <citation type="submission" date="2024-09" db="EMBL/GenBank/DDBJ databases">
        <title>Rethinking Asexuality: The Enigmatic Case of Functional Sexual Genes in Lepraria (Stereocaulaceae).</title>
        <authorList>
            <person name="Doellman M."/>
            <person name="Sun Y."/>
            <person name="Barcenas-Pena A."/>
            <person name="Lumbsch H.T."/>
            <person name="Grewe F."/>
        </authorList>
    </citation>
    <scope>NUCLEOTIDE SEQUENCE [LARGE SCALE GENOMIC DNA]</scope>
    <source>
        <strain evidence="6 7">Grewe 0041</strain>
    </source>
</reference>